<feature type="transmembrane region" description="Helical" evidence="7">
    <location>
        <begin position="139"/>
        <end position="162"/>
    </location>
</feature>
<dbReference type="Pfam" id="PF00528">
    <property type="entry name" value="BPD_transp_1"/>
    <property type="match status" value="1"/>
</dbReference>
<keyword evidence="2 7" id="KW-0813">Transport</keyword>
<sequence>MTTITHKHRTETLESQAKRKPVNKATPYLVGIGIIILWQLTVVILRVPEYVVPTPTRVAAAFVENADILWRNLQPTVIESLAGFVIGNVVAFVFAVIFVHSKTINGALMPIAVFVQTIPIIAIAPILVILLGTGYSSKIVIAALISFFPTLVNSVRGLNAVNDRELELMRILSATRWEIFTRVRLYACVPYLFSALRITATSAVIGAIVAEWVGSQAGLGYLIIQTTFNYQVPLLYATMILSSLYALLLFGLVGLVEKRVVYWKATQ</sequence>
<accession>A0A2A9F3I3</accession>
<dbReference type="PROSITE" id="PS50928">
    <property type="entry name" value="ABC_TM1"/>
    <property type="match status" value="1"/>
</dbReference>
<feature type="domain" description="ABC transmembrane type-1" evidence="8">
    <location>
        <begin position="69"/>
        <end position="253"/>
    </location>
</feature>
<dbReference type="Gene3D" id="1.10.3720.10">
    <property type="entry name" value="MetI-like"/>
    <property type="match status" value="1"/>
</dbReference>
<dbReference type="GO" id="GO:0055085">
    <property type="term" value="P:transmembrane transport"/>
    <property type="evidence" value="ECO:0007669"/>
    <property type="project" value="InterPro"/>
</dbReference>
<evidence type="ECO:0000256" key="6">
    <source>
        <dbReference type="ARBA" id="ARBA00023136"/>
    </source>
</evidence>
<keyword evidence="3" id="KW-1003">Cell membrane</keyword>
<dbReference type="PANTHER" id="PTHR30151">
    <property type="entry name" value="ALKANE SULFONATE ABC TRANSPORTER-RELATED, MEMBRANE SUBUNIT"/>
    <property type="match status" value="1"/>
</dbReference>
<reference evidence="9 10" key="1">
    <citation type="submission" date="2017-10" db="EMBL/GenBank/DDBJ databases">
        <title>Sequencing the genomes of 1000 actinobacteria strains.</title>
        <authorList>
            <person name="Klenk H.-P."/>
        </authorList>
    </citation>
    <scope>NUCLEOTIDE SEQUENCE [LARGE SCALE GENOMIC DNA]</scope>
    <source>
        <strain evidence="9 10">DSM 21838</strain>
    </source>
</reference>
<dbReference type="EMBL" id="PDJI01000001">
    <property type="protein sequence ID" value="PFG45112.1"/>
    <property type="molecule type" value="Genomic_DNA"/>
</dbReference>
<keyword evidence="6 7" id="KW-0472">Membrane</keyword>
<keyword evidence="4 7" id="KW-0812">Transmembrane</keyword>
<proteinExistence type="inferred from homology"/>
<evidence type="ECO:0000256" key="5">
    <source>
        <dbReference type="ARBA" id="ARBA00022989"/>
    </source>
</evidence>
<comment type="similarity">
    <text evidence="7">Belongs to the binding-protein-dependent transport system permease family.</text>
</comment>
<name>A0A2A9F3I3_9MICO</name>
<dbReference type="AlphaFoldDB" id="A0A2A9F3I3"/>
<keyword evidence="10" id="KW-1185">Reference proteome</keyword>
<comment type="subcellular location">
    <subcellularLocation>
        <location evidence="1 7">Cell membrane</location>
        <topology evidence="1 7">Multi-pass membrane protein</topology>
    </subcellularLocation>
</comment>
<dbReference type="RefSeq" id="WP_245861887.1">
    <property type="nucleotide sequence ID" value="NZ_PDJI01000001.1"/>
</dbReference>
<dbReference type="InterPro" id="IPR035906">
    <property type="entry name" value="MetI-like_sf"/>
</dbReference>
<dbReference type="Proteomes" id="UP000222106">
    <property type="component" value="Unassembled WGS sequence"/>
</dbReference>
<feature type="transmembrane region" description="Helical" evidence="7">
    <location>
        <begin position="28"/>
        <end position="47"/>
    </location>
</feature>
<dbReference type="SUPFAM" id="SSF161098">
    <property type="entry name" value="MetI-like"/>
    <property type="match status" value="1"/>
</dbReference>
<evidence type="ECO:0000259" key="8">
    <source>
        <dbReference type="PROSITE" id="PS50928"/>
    </source>
</evidence>
<feature type="transmembrane region" description="Helical" evidence="7">
    <location>
        <begin position="80"/>
        <end position="99"/>
    </location>
</feature>
<protein>
    <submittedName>
        <fullName evidence="9">NitT/TauT family transport system permease protein</fullName>
    </submittedName>
</protein>
<dbReference type="GO" id="GO:0005886">
    <property type="term" value="C:plasma membrane"/>
    <property type="evidence" value="ECO:0007669"/>
    <property type="project" value="UniProtKB-SubCell"/>
</dbReference>
<dbReference type="InterPro" id="IPR000515">
    <property type="entry name" value="MetI-like"/>
</dbReference>
<evidence type="ECO:0000256" key="1">
    <source>
        <dbReference type="ARBA" id="ARBA00004651"/>
    </source>
</evidence>
<evidence type="ECO:0000256" key="3">
    <source>
        <dbReference type="ARBA" id="ARBA00022475"/>
    </source>
</evidence>
<evidence type="ECO:0000313" key="9">
    <source>
        <dbReference type="EMBL" id="PFG45112.1"/>
    </source>
</evidence>
<evidence type="ECO:0000313" key="10">
    <source>
        <dbReference type="Proteomes" id="UP000222106"/>
    </source>
</evidence>
<gene>
    <name evidence="9" type="ORF">ATJ97_0032</name>
</gene>
<evidence type="ECO:0000256" key="4">
    <source>
        <dbReference type="ARBA" id="ARBA00022692"/>
    </source>
</evidence>
<organism evidence="9 10">
    <name type="scientific">Georgenia soli</name>
    <dbReference type="NCBI Taxonomy" id="638953"/>
    <lineage>
        <taxon>Bacteria</taxon>
        <taxon>Bacillati</taxon>
        <taxon>Actinomycetota</taxon>
        <taxon>Actinomycetes</taxon>
        <taxon>Micrococcales</taxon>
        <taxon>Bogoriellaceae</taxon>
        <taxon>Georgenia</taxon>
    </lineage>
</organism>
<keyword evidence="5 7" id="KW-1133">Transmembrane helix</keyword>
<dbReference type="PANTHER" id="PTHR30151:SF20">
    <property type="entry name" value="ABC TRANSPORTER PERMEASE PROTEIN HI_0355-RELATED"/>
    <property type="match status" value="1"/>
</dbReference>
<evidence type="ECO:0000256" key="7">
    <source>
        <dbReference type="RuleBase" id="RU363032"/>
    </source>
</evidence>
<feature type="transmembrane region" description="Helical" evidence="7">
    <location>
        <begin position="111"/>
        <end position="133"/>
    </location>
</feature>
<feature type="transmembrane region" description="Helical" evidence="7">
    <location>
        <begin position="234"/>
        <end position="256"/>
    </location>
</feature>
<feature type="transmembrane region" description="Helical" evidence="7">
    <location>
        <begin position="183"/>
        <end position="214"/>
    </location>
</feature>
<comment type="caution">
    <text evidence="9">The sequence shown here is derived from an EMBL/GenBank/DDBJ whole genome shotgun (WGS) entry which is preliminary data.</text>
</comment>
<evidence type="ECO:0000256" key="2">
    <source>
        <dbReference type="ARBA" id="ARBA00022448"/>
    </source>
</evidence>